<feature type="transmembrane region" description="Helical" evidence="8">
    <location>
        <begin position="64"/>
        <end position="88"/>
    </location>
</feature>
<evidence type="ECO:0000256" key="7">
    <source>
        <dbReference type="ARBA" id="ARBA00023136"/>
    </source>
</evidence>
<gene>
    <name evidence="9" type="ORF">QTP81_14045</name>
</gene>
<feature type="transmembrane region" description="Helical" evidence="8">
    <location>
        <begin position="160"/>
        <end position="182"/>
    </location>
</feature>
<evidence type="ECO:0000313" key="10">
    <source>
        <dbReference type="Proteomes" id="UP001234343"/>
    </source>
</evidence>
<feature type="transmembrane region" description="Helical" evidence="8">
    <location>
        <begin position="280"/>
        <end position="303"/>
    </location>
</feature>
<dbReference type="PANTHER" id="PTHR36838">
    <property type="entry name" value="AUXIN EFFLUX CARRIER FAMILY PROTEIN"/>
    <property type="match status" value="1"/>
</dbReference>
<feature type="transmembrane region" description="Helical" evidence="8">
    <location>
        <begin position="194"/>
        <end position="211"/>
    </location>
</feature>
<accession>A0ABT7T1N8</accession>
<keyword evidence="7 8" id="KW-0472">Membrane</keyword>
<evidence type="ECO:0000256" key="5">
    <source>
        <dbReference type="ARBA" id="ARBA00022692"/>
    </source>
</evidence>
<keyword evidence="4" id="KW-1003">Cell membrane</keyword>
<feature type="transmembrane region" description="Helical" evidence="8">
    <location>
        <begin position="252"/>
        <end position="271"/>
    </location>
</feature>
<comment type="similarity">
    <text evidence="2">Belongs to the auxin efflux carrier (TC 2.A.69) family.</text>
</comment>
<dbReference type="Pfam" id="PF03547">
    <property type="entry name" value="Mem_trans"/>
    <property type="match status" value="2"/>
</dbReference>
<dbReference type="Gene3D" id="1.20.1530.20">
    <property type="match status" value="1"/>
</dbReference>
<feature type="transmembrane region" description="Helical" evidence="8">
    <location>
        <begin position="223"/>
        <end position="246"/>
    </location>
</feature>
<evidence type="ECO:0000256" key="4">
    <source>
        <dbReference type="ARBA" id="ARBA00022475"/>
    </source>
</evidence>
<evidence type="ECO:0000256" key="8">
    <source>
        <dbReference type="SAM" id="Phobius"/>
    </source>
</evidence>
<organism evidence="9 10">
    <name type="scientific">Alteromonas arenosi</name>
    <dbReference type="NCBI Taxonomy" id="3055817"/>
    <lineage>
        <taxon>Bacteria</taxon>
        <taxon>Pseudomonadati</taxon>
        <taxon>Pseudomonadota</taxon>
        <taxon>Gammaproteobacteria</taxon>
        <taxon>Alteromonadales</taxon>
        <taxon>Alteromonadaceae</taxon>
        <taxon>Alteromonas/Salinimonas group</taxon>
        <taxon>Alteromonas</taxon>
    </lineage>
</organism>
<name>A0ABT7T1N8_9ALTE</name>
<feature type="transmembrane region" description="Helical" evidence="8">
    <location>
        <begin position="31"/>
        <end position="52"/>
    </location>
</feature>
<evidence type="ECO:0000313" key="9">
    <source>
        <dbReference type="EMBL" id="MDM7861719.1"/>
    </source>
</evidence>
<evidence type="ECO:0000256" key="3">
    <source>
        <dbReference type="ARBA" id="ARBA00022448"/>
    </source>
</evidence>
<sequence>MQFSVDVIGPVVILLAAGKLLHARGKLSDDFIANGSSLVFNFALPALLFISISQANFEQAANISLISIGLLTTLAFFVASAVVVQLMFPCRADRGVIVQGSFRANLGVVGLAYAANAFGPNDFAQASVFMGALVLLYNVLSVWVLNLYLPKRMNLWQTLISLLSNPIMLAILAALAFTYNNWQLPQIVKTSTQYFAQLTLPLALLCTGAAIRFRGMRGQLNALVFAIVCKCLLYPLAMIGAGVYWGLGETELLTMLFMSIAPTAAVSFIMVKKMGGNADLAANIVAITTIVSIPITLLGYGWVINGL</sequence>
<dbReference type="InterPro" id="IPR038770">
    <property type="entry name" value="Na+/solute_symporter_sf"/>
</dbReference>
<dbReference type="InterPro" id="IPR004776">
    <property type="entry name" value="Mem_transp_PIN-like"/>
</dbReference>
<dbReference type="PANTHER" id="PTHR36838:SF4">
    <property type="entry name" value="AUXIN EFFLUX CARRIER FAMILY PROTEIN"/>
    <property type="match status" value="1"/>
</dbReference>
<dbReference type="Proteomes" id="UP001234343">
    <property type="component" value="Unassembled WGS sequence"/>
</dbReference>
<comment type="subcellular location">
    <subcellularLocation>
        <location evidence="1">Cell membrane</location>
        <topology evidence="1">Multi-pass membrane protein</topology>
    </subcellularLocation>
</comment>
<protein>
    <submittedName>
        <fullName evidence="9">AEC family transporter</fullName>
    </submittedName>
</protein>
<keyword evidence="3" id="KW-0813">Transport</keyword>
<dbReference type="EMBL" id="JAUCBP010000012">
    <property type="protein sequence ID" value="MDM7861719.1"/>
    <property type="molecule type" value="Genomic_DNA"/>
</dbReference>
<reference evidence="9 10" key="1">
    <citation type="submission" date="2023-06" db="EMBL/GenBank/DDBJ databases">
        <title>Alteromonas sp. ASW11-36 isolated from intertidal sand.</title>
        <authorList>
            <person name="Li Y."/>
        </authorList>
    </citation>
    <scope>NUCLEOTIDE SEQUENCE [LARGE SCALE GENOMIC DNA]</scope>
    <source>
        <strain evidence="9 10">ASW11-36</strain>
    </source>
</reference>
<keyword evidence="5 8" id="KW-0812">Transmembrane</keyword>
<comment type="caution">
    <text evidence="9">The sequence shown here is derived from an EMBL/GenBank/DDBJ whole genome shotgun (WGS) entry which is preliminary data.</text>
</comment>
<evidence type="ECO:0000256" key="1">
    <source>
        <dbReference type="ARBA" id="ARBA00004651"/>
    </source>
</evidence>
<keyword evidence="6 8" id="KW-1133">Transmembrane helix</keyword>
<evidence type="ECO:0000256" key="2">
    <source>
        <dbReference type="ARBA" id="ARBA00010145"/>
    </source>
</evidence>
<proteinExistence type="inferred from homology"/>
<evidence type="ECO:0000256" key="6">
    <source>
        <dbReference type="ARBA" id="ARBA00022989"/>
    </source>
</evidence>
<feature type="transmembrane region" description="Helical" evidence="8">
    <location>
        <begin position="124"/>
        <end position="148"/>
    </location>
</feature>
<keyword evidence="10" id="KW-1185">Reference proteome</keyword>
<dbReference type="RefSeq" id="WP_289366373.1">
    <property type="nucleotide sequence ID" value="NZ_JAUCBP010000012.1"/>
</dbReference>